<feature type="region of interest" description="Disordered" evidence="1">
    <location>
        <begin position="71"/>
        <end position="105"/>
    </location>
</feature>
<sequence>MRGLLLLGGVLGVWGGYDAIADDAAHAAEPARPCLLRDVLNGAGRLLGAPLPCGPYSLTGPAVDEPAARIDGDTAAAPPRSTGATRRPAGTEPGTTVGGPAAERSEVSAPVRAVVDVSAVADVERVVEATEPVTRPVVGLASPIVRQTAGAGLLEPVGAVVRPVTQPIVEVLGPVVGPVLDLVQPIIGGPAAPPTFPGDPVEVTPTPAGRPPTITSPAAVARPALPIVAIHPKALPPPPTWEPAASGRPSAGTARETALRLPAEPTRSDGLTPASPGSTAGNGPAGGGTGAADASLRSWTPELEPQGCAVARGATLADRSRQPDTRPA</sequence>
<dbReference type="RefSeq" id="WP_109801956.1">
    <property type="nucleotide sequence ID" value="NZ_QGKS01000207.1"/>
</dbReference>
<reference evidence="2 3" key="1">
    <citation type="submission" date="2018-05" db="EMBL/GenBank/DDBJ databases">
        <title>Micromonosporas from Atacama Desert.</title>
        <authorList>
            <person name="Carro L."/>
            <person name="Golinska P."/>
            <person name="Klenk H.-P."/>
            <person name="Goodfellow M."/>
        </authorList>
    </citation>
    <scope>NUCLEOTIDE SEQUENCE [LARGE SCALE GENOMIC DNA]</scope>
    <source>
        <strain evidence="2 3">4G51</strain>
    </source>
</reference>
<accession>A0A317DKN1</accession>
<gene>
    <name evidence="2" type="ORF">DKT69_13735</name>
</gene>
<evidence type="ECO:0000313" key="2">
    <source>
        <dbReference type="EMBL" id="PWR14934.1"/>
    </source>
</evidence>
<evidence type="ECO:0000256" key="1">
    <source>
        <dbReference type="SAM" id="MobiDB-lite"/>
    </source>
</evidence>
<feature type="compositionally biased region" description="Basic and acidic residues" evidence="1">
    <location>
        <begin position="318"/>
        <end position="328"/>
    </location>
</feature>
<feature type="region of interest" description="Disordered" evidence="1">
    <location>
        <begin position="231"/>
        <end position="328"/>
    </location>
</feature>
<proteinExistence type="predicted"/>
<feature type="compositionally biased region" description="Low complexity" evidence="1">
    <location>
        <begin position="273"/>
        <end position="282"/>
    </location>
</feature>
<feature type="region of interest" description="Disordered" evidence="1">
    <location>
        <begin position="191"/>
        <end position="217"/>
    </location>
</feature>
<dbReference type="EMBL" id="QGKS01000207">
    <property type="protein sequence ID" value="PWR14934.1"/>
    <property type="molecule type" value="Genomic_DNA"/>
</dbReference>
<evidence type="ECO:0000313" key="3">
    <source>
        <dbReference type="Proteomes" id="UP000246050"/>
    </source>
</evidence>
<dbReference type="Proteomes" id="UP000246050">
    <property type="component" value="Unassembled WGS sequence"/>
</dbReference>
<organism evidence="2 3">
    <name type="scientific">Micromonospora sicca</name>
    <dbReference type="NCBI Taxonomy" id="2202420"/>
    <lineage>
        <taxon>Bacteria</taxon>
        <taxon>Bacillati</taxon>
        <taxon>Actinomycetota</taxon>
        <taxon>Actinomycetes</taxon>
        <taxon>Micromonosporales</taxon>
        <taxon>Micromonosporaceae</taxon>
        <taxon>Micromonospora</taxon>
    </lineage>
</organism>
<dbReference type="AlphaFoldDB" id="A0A317DKN1"/>
<protein>
    <submittedName>
        <fullName evidence="2">Uncharacterized protein</fullName>
    </submittedName>
</protein>
<dbReference type="OrthoDB" id="9882108at2"/>
<name>A0A317DKN1_9ACTN</name>
<comment type="caution">
    <text evidence="2">The sequence shown here is derived from an EMBL/GenBank/DDBJ whole genome shotgun (WGS) entry which is preliminary data.</text>
</comment>